<organism evidence="2 3">
    <name type="scientific">Bursaphelenchus xylophilus</name>
    <name type="common">Pinewood nematode worm</name>
    <name type="synonym">Aphelenchoides xylophilus</name>
    <dbReference type="NCBI Taxonomy" id="6326"/>
    <lineage>
        <taxon>Eukaryota</taxon>
        <taxon>Metazoa</taxon>
        <taxon>Ecdysozoa</taxon>
        <taxon>Nematoda</taxon>
        <taxon>Chromadorea</taxon>
        <taxon>Rhabditida</taxon>
        <taxon>Tylenchina</taxon>
        <taxon>Tylenchomorpha</taxon>
        <taxon>Aphelenchoidea</taxon>
        <taxon>Aphelenchoididae</taxon>
        <taxon>Bursaphelenchus</taxon>
    </lineage>
</organism>
<keyword evidence="3" id="KW-1185">Reference proteome</keyword>
<feature type="transmembrane region" description="Helical" evidence="1">
    <location>
        <begin position="181"/>
        <end position="202"/>
    </location>
</feature>
<keyword evidence="1" id="KW-0472">Membrane</keyword>
<accession>A0A7I8WWT2</accession>
<evidence type="ECO:0000256" key="1">
    <source>
        <dbReference type="SAM" id="Phobius"/>
    </source>
</evidence>
<proteinExistence type="predicted"/>
<keyword evidence="1" id="KW-1133">Transmembrane helix</keyword>
<comment type="caution">
    <text evidence="2">The sequence shown here is derived from an EMBL/GenBank/DDBJ whole genome shotgun (WGS) entry which is preliminary data.</text>
</comment>
<keyword evidence="1" id="KW-0812">Transmembrane</keyword>
<protein>
    <submittedName>
        <fullName evidence="2">(pine wood nematode) hypothetical protein</fullName>
    </submittedName>
</protein>
<reference evidence="2" key="1">
    <citation type="submission" date="2020-09" db="EMBL/GenBank/DDBJ databases">
        <authorList>
            <person name="Kikuchi T."/>
        </authorList>
    </citation>
    <scope>NUCLEOTIDE SEQUENCE</scope>
    <source>
        <strain evidence="2">Ka4C1</strain>
    </source>
</reference>
<dbReference type="OrthoDB" id="10587653at2759"/>
<feature type="transmembrane region" description="Helical" evidence="1">
    <location>
        <begin position="322"/>
        <end position="340"/>
    </location>
</feature>
<feature type="transmembrane region" description="Helical" evidence="1">
    <location>
        <begin position="103"/>
        <end position="123"/>
    </location>
</feature>
<evidence type="ECO:0000313" key="2">
    <source>
        <dbReference type="EMBL" id="CAD5216494.1"/>
    </source>
</evidence>
<dbReference type="Proteomes" id="UP000659654">
    <property type="component" value="Unassembled WGS sequence"/>
</dbReference>
<sequence length="407" mass="47128">MPFIKSKKRGRNVIFPNKIPADPPKGVEEKRRERLQNYLNNRIHGSRGRAGEKIRLFKLEDLNFIKNATKYPWETIKYYSDVKHYSRIGRNKLSGVTFTTEQIIFDVIVILTLLFLPIMLLSLNKNMLESLHYKDYLLFHVLTIYDYFQSDASKFETSHSMHYETTEILKAYKDLADHSRIPWILSFPLFPLNVLIPSCLALRWPKQRFLGPGFVLKLILVVMLINLITAGLVVFVGSIKHDSRDISEWDQTLLDRIQKFELCSMNLSMDRTVIGDVNKSTNFCVFLSGDVNEFCVNSTALYRCEYVEDLPTEWFKTEGYQTFLYTIVITLLYLIVMVKAHSQHCNYQKILKGIPDRTTFTAKLATAGSVDSVVYNATLEGDDYKFGIQYPSYSSCLCNSPECLYNH</sequence>
<dbReference type="AlphaFoldDB" id="A0A7I8WWT2"/>
<dbReference type="EMBL" id="CAJFDI010000002">
    <property type="protein sequence ID" value="CAD5216494.1"/>
    <property type="molecule type" value="Genomic_DNA"/>
</dbReference>
<feature type="transmembrane region" description="Helical" evidence="1">
    <location>
        <begin position="214"/>
        <end position="239"/>
    </location>
</feature>
<evidence type="ECO:0000313" key="3">
    <source>
        <dbReference type="Proteomes" id="UP000659654"/>
    </source>
</evidence>
<dbReference type="EMBL" id="CAJFCV020000002">
    <property type="protein sequence ID" value="CAG9099728.1"/>
    <property type="molecule type" value="Genomic_DNA"/>
</dbReference>
<dbReference type="Proteomes" id="UP000582659">
    <property type="component" value="Unassembled WGS sequence"/>
</dbReference>
<name>A0A7I8WWT2_BURXY</name>
<gene>
    <name evidence="2" type="ORF">BXYJ_LOCUS4563</name>
</gene>